<accession>A0A0A1UAP0</accession>
<reference evidence="1 2" key="1">
    <citation type="submission" date="2012-10" db="EMBL/GenBank/DDBJ databases">
        <authorList>
            <person name="Zafar N."/>
            <person name="Inman J."/>
            <person name="Hall N."/>
            <person name="Lorenzi H."/>
            <person name="Caler E."/>
        </authorList>
    </citation>
    <scope>NUCLEOTIDE SEQUENCE [LARGE SCALE GENOMIC DNA]</scope>
    <source>
        <strain evidence="1 2">IP1</strain>
    </source>
</reference>
<proteinExistence type="predicted"/>
<evidence type="ECO:0000313" key="2">
    <source>
        <dbReference type="Proteomes" id="UP000014680"/>
    </source>
</evidence>
<keyword evidence="2" id="KW-1185">Reference proteome</keyword>
<dbReference type="Proteomes" id="UP000014680">
    <property type="component" value="Unassembled WGS sequence"/>
</dbReference>
<sequence length="209" mass="24168">MSLGNRVYNTNKQNMKLYTRSSEEKGTSFSNAKYKVLRNYQAEQQAILLGLLNQSSEIVISKPPKKTSSTLQFLNIKSITFNNQQTINFDELIMRRREEKILAEMNNGIPEKTAVRRMDNFKFTECLHALTDLLFLSGYLFNVKQSTGKNNDKYDTLLSIYFKNTLLYNTVDIENFGSAINTKIVSVMDKSNNFTLHQGDLRLFLKNFK</sequence>
<dbReference type="GeneID" id="14891155"/>
<dbReference type="EMBL" id="KB206395">
    <property type="protein sequence ID" value="ELP92127.1"/>
    <property type="molecule type" value="Genomic_DNA"/>
</dbReference>
<protein>
    <submittedName>
        <fullName evidence="1">Uncharacterized protein</fullName>
    </submittedName>
</protein>
<dbReference type="AlphaFoldDB" id="A0A0A1UAP0"/>
<name>A0A0A1UAP0_ENTIV</name>
<dbReference type="VEuPathDB" id="AmoebaDB:EIN_380740"/>
<evidence type="ECO:0000313" key="1">
    <source>
        <dbReference type="EMBL" id="ELP92127.1"/>
    </source>
</evidence>
<dbReference type="RefSeq" id="XP_004258898.1">
    <property type="nucleotide sequence ID" value="XM_004258850.1"/>
</dbReference>
<gene>
    <name evidence="1" type="ORF">EIN_380740</name>
</gene>
<dbReference type="OrthoDB" id="28231at2759"/>
<dbReference type="KEGG" id="eiv:EIN_380740"/>
<organism evidence="1 2">
    <name type="scientific">Entamoeba invadens IP1</name>
    <dbReference type="NCBI Taxonomy" id="370355"/>
    <lineage>
        <taxon>Eukaryota</taxon>
        <taxon>Amoebozoa</taxon>
        <taxon>Evosea</taxon>
        <taxon>Archamoebae</taxon>
        <taxon>Mastigamoebida</taxon>
        <taxon>Entamoebidae</taxon>
        <taxon>Entamoeba</taxon>
    </lineage>
</organism>